<organism evidence="10 11">
    <name type="scientific">Ephemerocybe angulata</name>
    <dbReference type="NCBI Taxonomy" id="980116"/>
    <lineage>
        <taxon>Eukaryota</taxon>
        <taxon>Fungi</taxon>
        <taxon>Dikarya</taxon>
        <taxon>Basidiomycota</taxon>
        <taxon>Agaricomycotina</taxon>
        <taxon>Agaricomycetes</taxon>
        <taxon>Agaricomycetidae</taxon>
        <taxon>Agaricales</taxon>
        <taxon>Agaricineae</taxon>
        <taxon>Psathyrellaceae</taxon>
        <taxon>Ephemerocybe</taxon>
    </lineage>
</organism>
<feature type="region of interest" description="Disordered" evidence="8">
    <location>
        <begin position="233"/>
        <end position="403"/>
    </location>
</feature>
<evidence type="ECO:0000259" key="9">
    <source>
        <dbReference type="PROSITE" id="PS50196"/>
    </source>
</evidence>
<dbReference type="GO" id="GO:0005643">
    <property type="term" value="C:nuclear pore"/>
    <property type="evidence" value="ECO:0007669"/>
    <property type="project" value="UniProtKB-SubCell"/>
</dbReference>
<dbReference type="Gene3D" id="2.30.29.30">
    <property type="entry name" value="Pleckstrin-homology domain (PH domain)/Phosphotyrosine-binding domain (PTB)"/>
    <property type="match status" value="1"/>
</dbReference>
<feature type="compositionally biased region" description="Basic and acidic residues" evidence="8">
    <location>
        <begin position="21"/>
        <end position="30"/>
    </location>
</feature>
<dbReference type="PANTHER" id="PTHR38697:SF1">
    <property type="entry name" value="NUCLEAR PORE COMPLEX PROTEIN SIMILAR TO S. CEREVISIAE NUP2 (EUROFUNG)"/>
    <property type="match status" value="1"/>
</dbReference>
<dbReference type="InterPro" id="IPR011993">
    <property type="entry name" value="PH-like_dom_sf"/>
</dbReference>
<dbReference type="SUPFAM" id="SSF50729">
    <property type="entry name" value="PH domain-like"/>
    <property type="match status" value="1"/>
</dbReference>
<dbReference type="InterPro" id="IPR000156">
    <property type="entry name" value="Ran_bind_dom"/>
</dbReference>
<feature type="region of interest" description="Disordered" evidence="8">
    <location>
        <begin position="450"/>
        <end position="493"/>
    </location>
</feature>
<dbReference type="PANTHER" id="PTHR38697">
    <property type="entry name" value="NUCLEAR PORE COMPLEX PROTEIN SIMILAR TO S. CEREVISIAE NUP2 (EUROFUNG)"/>
    <property type="match status" value="1"/>
</dbReference>
<feature type="compositionally biased region" description="Low complexity" evidence="8">
    <location>
        <begin position="384"/>
        <end position="403"/>
    </location>
</feature>
<evidence type="ECO:0000313" key="10">
    <source>
        <dbReference type="EMBL" id="KAF6760310.1"/>
    </source>
</evidence>
<accession>A0A8H6M9S8</accession>
<keyword evidence="3" id="KW-0509">mRNA transport</keyword>
<evidence type="ECO:0000256" key="5">
    <source>
        <dbReference type="ARBA" id="ARBA00023010"/>
    </source>
</evidence>
<dbReference type="EMBL" id="JACGCI010000013">
    <property type="protein sequence ID" value="KAF6760310.1"/>
    <property type="molecule type" value="Genomic_DNA"/>
</dbReference>
<feature type="compositionally biased region" description="Low complexity" evidence="8">
    <location>
        <begin position="48"/>
        <end position="57"/>
    </location>
</feature>
<feature type="compositionally biased region" description="Low complexity" evidence="8">
    <location>
        <begin position="269"/>
        <end position="291"/>
    </location>
</feature>
<protein>
    <recommendedName>
        <fullName evidence="9">RanBD1 domain-containing protein</fullName>
    </recommendedName>
</protein>
<keyword evidence="11" id="KW-1185">Reference proteome</keyword>
<evidence type="ECO:0000256" key="1">
    <source>
        <dbReference type="ARBA" id="ARBA00004567"/>
    </source>
</evidence>
<dbReference type="InterPro" id="IPR053074">
    <property type="entry name" value="NPC_Nucleoporin"/>
</dbReference>
<dbReference type="OrthoDB" id="185618at2759"/>
<evidence type="ECO:0000256" key="3">
    <source>
        <dbReference type="ARBA" id="ARBA00022816"/>
    </source>
</evidence>
<evidence type="ECO:0000256" key="6">
    <source>
        <dbReference type="ARBA" id="ARBA00023132"/>
    </source>
</evidence>
<reference evidence="10 11" key="1">
    <citation type="submission" date="2020-07" db="EMBL/GenBank/DDBJ databases">
        <title>Comparative genomics of pyrophilous fungi reveals a link between fire events and developmental genes.</title>
        <authorList>
            <consortium name="DOE Joint Genome Institute"/>
            <person name="Steindorff A.S."/>
            <person name="Carver A."/>
            <person name="Calhoun S."/>
            <person name="Stillman K."/>
            <person name="Liu H."/>
            <person name="Lipzen A."/>
            <person name="Pangilinan J."/>
            <person name="Labutti K."/>
            <person name="Bruns T.D."/>
            <person name="Grigoriev I.V."/>
        </authorList>
    </citation>
    <scope>NUCLEOTIDE SEQUENCE [LARGE SCALE GENOMIC DNA]</scope>
    <source>
        <strain evidence="10 11">CBS 144469</strain>
    </source>
</reference>
<sequence length="610" mass="62406">MKRVADKQLIKDGDEGDEEDVGRGFRKADESVLATRKIRGLPKRNGLSAAPSAPAPAMTWNPTPTSASTEKEEAPVSKFAGFAGFGAAKPSAPPSVFGNAAASAAPAFTPAPAAPSTTTGASNAAKTFANFLGTTNGTASKPAATATSSEPTEDKDAVDYYTSLRGLNVSFLKTINENLEKDPFADISELLSRYQSLRSGIQKDFDSKKGAAPKTTTNATALVPSTEPMFRTQVMPVPPSGIASPFKPSNSHASPFGIPPPKPEPKPPAAFEFKPAPTSTSSPFSIPIPSSKPKEEPPSFSFGSSSATKPKEDAPAPAPAFSFGVSSSSQTAAPSTGGFTFGGPKAKSSDALSSAPVPFSFGAPPKATAPTSSLPFTLKTPAASSTPSSIFGTSTSTTSSSPFGTFGSKPTGGSAFTFGAPSSTSTFGGGSSSSTFGGGASGFSFGGSGNTSAIASSDKKEDAADDAGAQAEGVGIGGQRGRRRSATSPNGRDLCHAIKGKAFRMKKAGEQGGPGWAELGAGIVRLKKHKETDARRMLLRNSSNGKININFSLYSGLKPSVAKKAVTFIGHDKGVAQTYSIRVPTEENAKDLKEALEREIAFVKAKEATA</sequence>
<feature type="compositionally biased region" description="Polar residues" evidence="8">
    <location>
        <begin position="324"/>
        <end position="338"/>
    </location>
</feature>
<feature type="domain" description="RanBD1" evidence="9">
    <location>
        <begin position="487"/>
        <end position="605"/>
    </location>
</feature>
<keyword evidence="4" id="KW-0653">Protein transport</keyword>
<keyword evidence="7" id="KW-0539">Nucleus</keyword>
<keyword evidence="2" id="KW-0813">Transport</keyword>
<dbReference type="Proteomes" id="UP000521943">
    <property type="component" value="Unassembled WGS sequence"/>
</dbReference>
<keyword evidence="6" id="KW-0906">Nuclear pore complex</keyword>
<dbReference type="Pfam" id="PF08911">
    <property type="entry name" value="NUP50"/>
    <property type="match status" value="1"/>
</dbReference>
<gene>
    <name evidence="10" type="ORF">DFP72DRAFT_988530</name>
</gene>
<dbReference type="Pfam" id="PF00638">
    <property type="entry name" value="Ran_BP1"/>
    <property type="match status" value="1"/>
</dbReference>
<name>A0A8H6M9S8_9AGAR</name>
<evidence type="ECO:0000256" key="2">
    <source>
        <dbReference type="ARBA" id="ARBA00022448"/>
    </source>
</evidence>
<dbReference type="GO" id="GO:0051028">
    <property type="term" value="P:mRNA transport"/>
    <property type="evidence" value="ECO:0007669"/>
    <property type="project" value="UniProtKB-KW"/>
</dbReference>
<dbReference type="GO" id="GO:0015031">
    <property type="term" value="P:protein transport"/>
    <property type="evidence" value="ECO:0007669"/>
    <property type="project" value="UniProtKB-KW"/>
</dbReference>
<dbReference type="PROSITE" id="PS50196">
    <property type="entry name" value="RANBD1"/>
    <property type="match status" value="1"/>
</dbReference>
<evidence type="ECO:0000256" key="8">
    <source>
        <dbReference type="SAM" id="MobiDB-lite"/>
    </source>
</evidence>
<dbReference type="InterPro" id="IPR015007">
    <property type="entry name" value="NUP2/50/61"/>
</dbReference>
<feature type="compositionally biased region" description="Pro residues" evidence="8">
    <location>
        <begin position="257"/>
        <end position="268"/>
    </location>
</feature>
<evidence type="ECO:0000256" key="4">
    <source>
        <dbReference type="ARBA" id="ARBA00022927"/>
    </source>
</evidence>
<evidence type="ECO:0000256" key="7">
    <source>
        <dbReference type="ARBA" id="ARBA00023242"/>
    </source>
</evidence>
<feature type="compositionally biased region" description="Basic and acidic residues" evidence="8">
    <location>
        <begin position="1"/>
        <end position="13"/>
    </location>
</feature>
<comment type="caution">
    <text evidence="10">The sequence shown here is derived from an EMBL/GenBank/DDBJ whole genome shotgun (WGS) entry which is preliminary data.</text>
</comment>
<evidence type="ECO:0000313" key="11">
    <source>
        <dbReference type="Proteomes" id="UP000521943"/>
    </source>
</evidence>
<dbReference type="AlphaFoldDB" id="A0A8H6M9S8"/>
<feature type="region of interest" description="Disordered" evidence="8">
    <location>
        <begin position="1"/>
        <end position="74"/>
    </location>
</feature>
<proteinExistence type="predicted"/>
<keyword evidence="5" id="KW-0811">Translocation</keyword>
<comment type="subcellular location">
    <subcellularLocation>
        <location evidence="1">Nucleus</location>
        <location evidence="1">Nuclear pore complex</location>
    </subcellularLocation>
</comment>
<dbReference type="CDD" id="cd13170">
    <property type="entry name" value="RanBD_NUP50"/>
    <property type="match status" value="1"/>
</dbReference>